<feature type="chain" id="PRO_5019485329" description="Granulins domain-containing protein" evidence="2">
    <location>
        <begin position="23"/>
        <end position="193"/>
    </location>
</feature>
<keyword evidence="4" id="KW-1185">Reference proteome</keyword>
<proteinExistence type="predicted"/>
<keyword evidence="1" id="KW-0472">Membrane</keyword>
<protein>
    <recommendedName>
        <fullName evidence="5">Granulins domain-containing protein</fullName>
    </recommendedName>
</protein>
<comment type="caution">
    <text evidence="3">The sequence shown here is derived from an EMBL/GenBank/DDBJ whole genome shotgun (WGS) entry which is preliminary data.</text>
</comment>
<keyword evidence="1" id="KW-1133">Transmembrane helix</keyword>
<name>A0A409XG55_PSICY</name>
<sequence>MPTFFSAFPLLLLYMAIFSAAAELIPAVMSGAEQRSAIIRGLFDLDKRQGYYYCPAPRYTYGGCCYPNTYCVLASNGKIGCCPVGELCYGPAGDPISSTFTVTIHTTSTRTTAHTLTTSSLTTIEISVPTTPPLPTISPITIPSSISKASSTTPGQPALTPGLANNFSGATQNVGSFVAIIVCSFMFFIKVII</sequence>
<evidence type="ECO:0000313" key="3">
    <source>
        <dbReference type="EMBL" id="PPQ89763.1"/>
    </source>
</evidence>
<reference evidence="3 4" key="1">
    <citation type="journal article" date="2018" name="Evol. Lett.">
        <title>Horizontal gene cluster transfer increased hallucinogenic mushroom diversity.</title>
        <authorList>
            <person name="Reynolds H.T."/>
            <person name="Vijayakumar V."/>
            <person name="Gluck-Thaler E."/>
            <person name="Korotkin H.B."/>
            <person name="Matheny P.B."/>
            <person name="Slot J.C."/>
        </authorList>
    </citation>
    <scope>NUCLEOTIDE SEQUENCE [LARGE SCALE GENOMIC DNA]</scope>
    <source>
        <strain evidence="3 4">2631</strain>
    </source>
</reference>
<dbReference type="AlphaFoldDB" id="A0A409XG55"/>
<evidence type="ECO:0008006" key="5">
    <source>
        <dbReference type="Google" id="ProtNLM"/>
    </source>
</evidence>
<evidence type="ECO:0000313" key="4">
    <source>
        <dbReference type="Proteomes" id="UP000283269"/>
    </source>
</evidence>
<keyword evidence="2" id="KW-0732">Signal</keyword>
<organism evidence="3 4">
    <name type="scientific">Psilocybe cyanescens</name>
    <dbReference type="NCBI Taxonomy" id="93625"/>
    <lineage>
        <taxon>Eukaryota</taxon>
        <taxon>Fungi</taxon>
        <taxon>Dikarya</taxon>
        <taxon>Basidiomycota</taxon>
        <taxon>Agaricomycotina</taxon>
        <taxon>Agaricomycetes</taxon>
        <taxon>Agaricomycetidae</taxon>
        <taxon>Agaricales</taxon>
        <taxon>Agaricineae</taxon>
        <taxon>Strophariaceae</taxon>
        <taxon>Psilocybe</taxon>
    </lineage>
</organism>
<dbReference type="STRING" id="93625.A0A409XG55"/>
<feature type="transmembrane region" description="Helical" evidence="1">
    <location>
        <begin position="174"/>
        <end position="192"/>
    </location>
</feature>
<dbReference type="OrthoDB" id="5358959at2759"/>
<dbReference type="Proteomes" id="UP000283269">
    <property type="component" value="Unassembled WGS sequence"/>
</dbReference>
<feature type="signal peptide" evidence="2">
    <location>
        <begin position="1"/>
        <end position="22"/>
    </location>
</feature>
<evidence type="ECO:0000256" key="2">
    <source>
        <dbReference type="SAM" id="SignalP"/>
    </source>
</evidence>
<evidence type="ECO:0000256" key="1">
    <source>
        <dbReference type="SAM" id="Phobius"/>
    </source>
</evidence>
<accession>A0A409XG55</accession>
<dbReference type="EMBL" id="NHYD01001831">
    <property type="protein sequence ID" value="PPQ89763.1"/>
    <property type="molecule type" value="Genomic_DNA"/>
</dbReference>
<gene>
    <name evidence="3" type="ORF">CVT25_008047</name>
</gene>
<keyword evidence="1" id="KW-0812">Transmembrane</keyword>
<dbReference type="InParanoid" id="A0A409XG55"/>